<comment type="caution">
    <text evidence="2">The sequence shown here is derived from an EMBL/GenBank/DDBJ whole genome shotgun (WGS) entry which is preliminary data.</text>
</comment>
<sequence>MKKAFKLFVVVILVSTAIVLLFIGRYSLIKKEPSQTQNAHLLCGSGRKMYACGELLVTFNISLSENDISDFVKSLGLTSEKHAGFYLINVEPGKELEWRSKLLEYTTQLKSVELNSVATIN</sequence>
<organism evidence="2 3">
    <name type="scientific">candidate division WWE3 bacterium RIFCSPLOWO2_12_FULL_36_10</name>
    <dbReference type="NCBI Taxonomy" id="1802630"/>
    <lineage>
        <taxon>Bacteria</taxon>
        <taxon>Katanobacteria</taxon>
    </lineage>
</organism>
<dbReference type="AlphaFoldDB" id="A0A1F4VGD5"/>
<gene>
    <name evidence="2" type="ORF">A3H26_03610</name>
</gene>
<dbReference type="STRING" id="1802630.A3H26_03610"/>
<feature type="transmembrane region" description="Helical" evidence="1">
    <location>
        <begin position="7"/>
        <end position="28"/>
    </location>
</feature>
<evidence type="ECO:0000313" key="2">
    <source>
        <dbReference type="EMBL" id="OGC56254.1"/>
    </source>
</evidence>
<proteinExistence type="predicted"/>
<dbReference type="Proteomes" id="UP000177763">
    <property type="component" value="Unassembled WGS sequence"/>
</dbReference>
<reference evidence="2 3" key="1">
    <citation type="journal article" date="2016" name="Nat. Commun.">
        <title>Thousands of microbial genomes shed light on interconnected biogeochemical processes in an aquifer system.</title>
        <authorList>
            <person name="Anantharaman K."/>
            <person name="Brown C.T."/>
            <person name="Hug L.A."/>
            <person name="Sharon I."/>
            <person name="Castelle C.J."/>
            <person name="Probst A.J."/>
            <person name="Thomas B.C."/>
            <person name="Singh A."/>
            <person name="Wilkins M.J."/>
            <person name="Karaoz U."/>
            <person name="Brodie E.L."/>
            <person name="Williams K.H."/>
            <person name="Hubbard S.S."/>
            <person name="Banfield J.F."/>
        </authorList>
    </citation>
    <scope>NUCLEOTIDE SEQUENCE [LARGE SCALE GENOMIC DNA]</scope>
</reference>
<keyword evidence="1" id="KW-1133">Transmembrane helix</keyword>
<name>A0A1F4VGD5_UNCKA</name>
<evidence type="ECO:0000256" key="1">
    <source>
        <dbReference type="SAM" id="Phobius"/>
    </source>
</evidence>
<accession>A0A1F4VGD5</accession>
<evidence type="ECO:0000313" key="3">
    <source>
        <dbReference type="Proteomes" id="UP000177763"/>
    </source>
</evidence>
<protein>
    <submittedName>
        <fullName evidence="2">Uncharacterized protein</fullName>
    </submittedName>
</protein>
<keyword evidence="1" id="KW-0472">Membrane</keyword>
<dbReference type="EMBL" id="MEVN01000042">
    <property type="protein sequence ID" value="OGC56254.1"/>
    <property type="molecule type" value="Genomic_DNA"/>
</dbReference>
<keyword evidence="1" id="KW-0812">Transmembrane</keyword>